<protein>
    <submittedName>
        <fullName evidence="10">Outer membrane protein TolC</fullName>
    </submittedName>
</protein>
<dbReference type="Pfam" id="PF02321">
    <property type="entry name" value="OEP"/>
    <property type="match status" value="2"/>
</dbReference>
<evidence type="ECO:0000256" key="8">
    <source>
        <dbReference type="SAM" id="MobiDB-lite"/>
    </source>
</evidence>
<organism evidence="10 11">
    <name type="scientific">Alkalispirochaeta americana</name>
    <dbReference type="NCBI Taxonomy" id="159291"/>
    <lineage>
        <taxon>Bacteria</taxon>
        <taxon>Pseudomonadati</taxon>
        <taxon>Spirochaetota</taxon>
        <taxon>Spirochaetia</taxon>
        <taxon>Spirochaetales</taxon>
        <taxon>Spirochaetaceae</taxon>
        <taxon>Alkalispirochaeta</taxon>
    </lineage>
</organism>
<comment type="similarity">
    <text evidence="2">Belongs to the outer membrane factor (OMF) (TC 1.B.17) family.</text>
</comment>
<evidence type="ECO:0000256" key="2">
    <source>
        <dbReference type="ARBA" id="ARBA00007613"/>
    </source>
</evidence>
<keyword evidence="4" id="KW-1134">Transmembrane beta strand</keyword>
<feature type="compositionally biased region" description="Low complexity" evidence="8">
    <location>
        <begin position="458"/>
        <end position="469"/>
    </location>
</feature>
<keyword evidence="6" id="KW-0472">Membrane</keyword>
<comment type="subcellular location">
    <subcellularLocation>
        <location evidence="1">Cell outer membrane</location>
    </subcellularLocation>
</comment>
<evidence type="ECO:0000313" key="11">
    <source>
        <dbReference type="Proteomes" id="UP000186400"/>
    </source>
</evidence>
<keyword evidence="9" id="KW-0732">Signal</keyword>
<dbReference type="SUPFAM" id="SSF56954">
    <property type="entry name" value="Outer membrane efflux proteins (OEP)"/>
    <property type="match status" value="1"/>
</dbReference>
<dbReference type="AlphaFoldDB" id="A0A1N6NKG7"/>
<dbReference type="Proteomes" id="UP000186400">
    <property type="component" value="Unassembled WGS sequence"/>
</dbReference>
<keyword evidence="5" id="KW-0812">Transmembrane</keyword>
<dbReference type="STRING" id="159291.SAMN05920897_101303"/>
<dbReference type="EMBL" id="FTMS01000001">
    <property type="protein sequence ID" value="SIP92619.1"/>
    <property type="molecule type" value="Genomic_DNA"/>
</dbReference>
<feature type="chain" id="PRO_5013314859" evidence="9">
    <location>
        <begin position="22"/>
        <end position="469"/>
    </location>
</feature>
<sequence>MKTLCWLTLVFFSLATPLLSAQVSIGDSTRIPGQEPPLELDVETAVDLALAAHLGLRSRRIDTLMAARDYQYRHSLFIPEIALQGSLARPNESPEAFLPGQDDPARWRLDTALSATLTLSPQMIHSIRAVTQSYRDSRVELEDATREIDLEVRKAFYQLLMQEEQLLLGERRLEAALERVEEVRNQYEAGLVDELTLRQVQVSAENQRPALVQQRRSLQTARYRLGTTLGIRTMEGVHLTGKVEPEELLQLDQEELLGLASRNDQVRAAQRAIESARIQKDLARSALMPSLSLGVSLAPSLTGDPWSDDLWQGRNWDDGGSFSVTLRQPLDGFLPGSSTRQKIENQEDRIIQARIGVAEVLESVEVRVVDLLGSLESSAEAMQSIRSNIALAERTYELAREAYAGGLRDYSVVRDAEIDLADARLQLLQEQHTYRDLLLDLSHLLQTPLPGETRDTSEQTSSEKSTSER</sequence>
<keyword evidence="3" id="KW-0813">Transport</keyword>
<keyword evidence="11" id="KW-1185">Reference proteome</keyword>
<dbReference type="InterPro" id="IPR003423">
    <property type="entry name" value="OMP_efflux"/>
</dbReference>
<feature type="region of interest" description="Disordered" evidence="8">
    <location>
        <begin position="448"/>
        <end position="469"/>
    </location>
</feature>
<evidence type="ECO:0000256" key="7">
    <source>
        <dbReference type="ARBA" id="ARBA00023237"/>
    </source>
</evidence>
<dbReference type="GO" id="GO:0015288">
    <property type="term" value="F:porin activity"/>
    <property type="evidence" value="ECO:0007669"/>
    <property type="project" value="TreeGrafter"/>
</dbReference>
<name>A0A1N6NKG7_9SPIO</name>
<accession>A0A1N6NKG7</accession>
<evidence type="ECO:0000256" key="1">
    <source>
        <dbReference type="ARBA" id="ARBA00004442"/>
    </source>
</evidence>
<evidence type="ECO:0000313" key="10">
    <source>
        <dbReference type="EMBL" id="SIP92619.1"/>
    </source>
</evidence>
<dbReference type="GO" id="GO:0009279">
    <property type="term" value="C:cell outer membrane"/>
    <property type="evidence" value="ECO:0007669"/>
    <property type="project" value="UniProtKB-SubCell"/>
</dbReference>
<dbReference type="Gene3D" id="1.20.1600.10">
    <property type="entry name" value="Outer membrane efflux proteins (OEP)"/>
    <property type="match status" value="1"/>
</dbReference>
<evidence type="ECO:0000256" key="3">
    <source>
        <dbReference type="ARBA" id="ARBA00022448"/>
    </source>
</evidence>
<evidence type="ECO:0000256" key="4">
    <source>
        <dbReference type="ARBA" id="ARBA00022452"/>
    </source>
</evidence>
<dbReference type="GO" id="GO:0015562">
    <property type="term" value="F:efflux transmembrane transporter activity"/>
    <property type="evidence" value="ECO:0007669"/>
    <property type="project" value="InterPro"/>
</dbReference>
<evidence type="ECO:0000256" key="6">
    <source>
        <dbReference type="ARBA" id="ARBA00023136"/>
    </source>
</evidence>
<evidence type="ECO:0000256" key="5">
    <source>
        <dbReference type="ARBA" id="ARBA00022692"/>
    </source>
</evidence>
<dbReference type="InterPro" id="IPR051906">
    <property type="entry name" value="TolC-like"/>
</dbReference>
<dbReference type="PANTHER" id="PTHR30026:SF20">
    <property type="entry name" value="OUTER MEMBRANE PROTEIN TOLC"/>
    <property type="match status" value="1"/>
</dbReference>
<dbReference type="PANTHER" id="PTHR30026">
    <property type="entry name" value="OUTER MEMBRANE PROTEIN TOLC"/>
    <property type="match status" value="1"/>
</dbReference>
<proteinExistence type="inferred from homology"/>
<evidence type="ECO:0000256" key="9">
    <source>
        <dbReference type="SAM" id="SignalP"/>
    </source>
</evidence>
<gene>
    <name evidence="10" type="ORF">SAMN05920897_101303</name>
</gene>
<keyword evidence="7" id="KW-0998">Cell outer membrane</keyword>
<reference evidence="10 11" key="1">
    <citation type="submission" date="2017-01" db="EMBL/GenBank/DDBJ databases">
        <authorList>
            <person name="Mah S.A."/>
            <person name="Swanson W.J."/>
            <person name="Moy G.W."/>
            <person name="Vacquier V.D."/>
        </authorList>
    </citation>
    <scope>NUCLEOTIDE SEQUENCE [LARGE SCALE GENOMIC DNA]</scope>
    <source>
        <strain evidence="10 11">ASpG1</strain>
    </source>
</reference>
<dbReference type="GO" id="GO:1990281">
    <property type="term" value="C:efflux pump complex"/>
    <property type="evidence" value="ECO:0007669"/>
    <property type="project" value="TreeGrafter"/>
</dbReference>
<feature type="signal peptide" evidence="9">
    <location>
        <begin position="1"/>
        <end position="21"/>
    </location>
</feature>